<organism evidence="4 6">
    <name type="scientific">Flavobacterium gawalongense</name>
    <dbReference type="NCBI Taxonomy" id="2594432"/>
    <lineage>
        <taxon>Bacteria</taxon>
        <taxon>Pseudomonadati</taxon>
        <taxon>Bacteroidota</taxon>
        <taxon>Flavobacteriia</taxon>
        <taxon>Flavobacteriales</taxon>
        <taxon>Flavobacteriaceae</taxon>
        <taxon>Flavobacterium</taxon>
    </lineage>
</organism>
<evidence type="ECO:0000313" key="6">
    <source>
        <dbReference type="Proteomes" id="UP000318669"/>
    </source>
</evidence>
<sequence>MKKLLKMITLVILVVLIYFAYNLYRLYRLAPNGAKAYSTYSFPNSKYYLENKIDSLVQFDKKIFRNQLDDNPTAKFYNTGRYFTINIDSVDFIFRYKGDSLDWVNSKDSIKIFLTSINSFKKRKLSNEEKLKIVEEQFINRLRE</sequence>
<name>A0A553BN33_9FLAO</name>
<reference evidence="5 6" key="1">
    <citation type="submission" date="2019-07" db="EMBL/GenBank/DDBJ databases">
        <title>Novel species of Flavobacterium.</title>
        <authorList>
            <person name="Liu Q."/>
            <person name="Xin Y.-H."/>
        </authorList>
    </citation>
    <scope>NUCLEOTIDE SEQUENCE [LARGE SCALE GENOMIC DNA]</scope>
    <source>
        <strain evidence="2 5">GSP39</strain>
        <strain evidence="4 6">GSR22</strain>
    </source>
</reference>
<dbReference type="EMBL" id="VJZL01000013">
    <property type="protein sequence ID" value="TRX09634.1"/>
    <property type="molecule type" value="Genomic_DNA"/>
</dbReference>
<accession>A0A553BN33</accession>
<evidence type="ECO:0000313" key="4">
    <source>
        <dbReference type="EMBL" id="TRX09642.1"/>
    </source>
</evidence>
<dbReference type="EMBL" id="VJZN01000062">
    <property type="protein sequence ID" value="TRX00447.1"/>
    <property type="molecule type" value="Genomic_DNA"/>
</dbReference>
<keyword evidence="1" id="KW-1133">Transmembrane helix</keyword>
<proteinExistence type="predicted"/>
<gene>
    <name evidence="3" type="ORF">FNW11_09020</name>
    <name evidence="4" type="ORF">FNW11_09060</name>
    <name evidence="2" type="ORF">FNW12_17515</name>
</gene>
<evidence type="ECO:0000313" key="2">
    <source>
        <dbReference type="EMBL" id="TRX00447.1"/>
    </source>
</evidence>
<keyword evidence="1" id="KW-0812">Transmembrane</keyword>
<evidence type="ECO:0000313" key="3">
    <source>
        <dbReference type="EMBL" id="TRX09634.1"/>
    </source>
</evidence>
<dbReference type="AlphaFoldDB" id="A0A553BN33"/>
<dbReference type="Proteomes" id="UP000318528">
    <property type="component" value="Unassembled WGS sequence"/>
</dbReference>
<comment type="caution">
    <text evidence="4">The sequence shown here is derived from an EMBL/GenBank/DDBJ whole genome shotgun (WGS) entry which is preliminary data.</text>
</comment>
<keyword evidence="5" id="KW-1185">Reference proteome</keyword>
<dbReference type="RefSeq" id="WP_143388986.1">
    <property type="nucleotide sequence ID" value="NZ_VJZL01000013.1"/>
</dbReference>
<evidence type="ECO:0000256" key="1">
    <source>
        <dbReference type="SAM" id="Phobius"/>
    </source>
</evidence>
<dbReference type="EMBL" id="VJZL01000013">
    <property type="protein sequence ID" value="TRX09642.1"/>
    <property type="molecule type" value="Genomic_DNA"/>
</dbReference>
<feature type="transmembrane region" description="Helical" evidence="1">
    <location>
        <begin position="7"/>
        <end position="24"/>
    </location>
</feature>
<keyword evidence="1" id="KW-0472">Membrane</keyword>
<evidence type="ECO:0000313" key="5">
    <source>
        <dbReference type="Proteomes" id="UP000318528"/>
    </source>
</evidence>
<protein>
    <submittedName>
        <fullName evidence="4">Uncharacterized protein</fullName>
    </submittedName>
</protein>
<dbReference type="Proteomes" id="UP000318669">
    <property type="component" value="Unassembled WGS sequence"/>
</dbReference>